<evidence type="ECO:0000256" key="1">
    <source>
        <dbReference type="SAM" id="MobiDB-lite"/>
    </source>
</evidence>
<evidence type="ECO:0000256" key="2">
    <source>
        <dbReference type="SAM" id="SignalP"/>
    </source>
</evidence>
<comment type="caution">
    <text evidence="3">The sequence shown here is derived from an EMBL/GenBank/DDBJ whole genome shotgun (WGS) entry which is preliminary data.</text>
</comment>
<dbReference type="AlphaFoldDB" id="A0A7V8UBX9"/>
<keyword evidence="2" id="KW-0732">Signal</keyword>
<sequence>MKSLKYSIAIITFVLSATAFALPSQQQDRFFTQANDHQHSVAADGTDRTPMGQALAADGADRTPGGQALAADGSDRTMARCLA</sequence>
<evidence type="ECO:0008006" key="5">
    <source>
        <dbReference type="Google" id="ProtNLM"/>
    </source>
</evidence>
<feature type="chain" id="PRO_5030617741" description="Heme utilization protein" evidence="2">
    <location>
        <begin position="22"/>
        <end position="83"/>
    </location>
</feature>
<feature type="signal peptide" evidence="2">
    <location>
        <begin position="1"/>
        <end position="21"/>
    </location>
</feature>
<dbReference type="Proteomes" id="UP000572407">
    <property type="component" value="Unassembled WGS sequence"/>
</dbReference>
<proteinExistence type="predicted"/>
<reference evidence="3 4" key="1">
    <citation type="submission" date="2019-06" db="EMBL/GenBank/DDBJ databases">
        <title>Analysis of the biodiversity of Brassica napus bacterial endophytes for the selection of potential efficient biofertilizers for rapeseed crops.</title>
        <authorList>
            <person name="Jimenez-Gomez A."/>
            <person name="Saati-Santamaria Z."/>
            <person name="Menendez E."/>
            <person name="Rivas R."/>
            <person name="Mateos P.F."/>
            <person name="Velazquez E."/>
            <person name="Garcia-Fraile P."/>
        </authorList>
    </citation>
    <scope>NUCLEOTIDE SEQUENCE [LARGE SCALE GENOMIC DNA]</scope>
    <source>
        <strain evidence="3 4">CDVBN10</strain>
    </source>
</reference>
<dbReference type="EMBL" id="VDLV01000004">
    <property type="protein sequence ID" value="MBA1377078.1"/>
    <property type="molecule type" value="Genomic_DNA"/>
</dbReference>
<protein>
    <recommendedName>
        <fullName evidence="5">Heme utilization protein</fullName>
    </recommendedName>
</protein>
<name>A0A7V8UBX9_9PSED</name>
<accession>A0A7V8UBX9</accession>
<feature type="region of interest" description="Disordered" evidence="1">
    <location>
        <begin position="56"/>
        <end position="76"/>
    </location>
</feature>
<dbReference type="RefSeq" id="WP_181286972.1">
    <property type="nucleotide sequence ID" value="NZ_VDLV01000004.1"/>
</dbReference>
<gene>
    <name evidence="3" type="ORF">FHK92_04495</name>
</gene>
<evidence type="ECO:0000313" key="3">
    <source>
        <dbReference type="EMBL" id="MBA1377078.1"/>
    </source>
</evidence>
<evidence type="ECO:0000313" key="4">
    <source>
        <dbReference type="Proteomes" id="UP000572407"/>
    </source>
</evidence>
<organism evidence="3 4">
    <name type="scientific">Pseudomonas brassicacearum subsp. neoaurantiaca</name>
    <dbReference type="NCBI Taxonomy" id="494916"/>
    <lineage>
        <taxon>Bacteria</taxon>
        <taxon>Pseudomonadati</taxon>
        <taxon>Pseudomonadota</taxon>
        <taxon>Gammaproteobacteria</taxon>
        <taxon>Pseudomonadales</taxon>
        <taxon>Pseudomonadaceae</taxon>
        <taxon>Pseudomonas</taxon>
    </lineage>
</organism>